<dbReference type="EMBL" id="HG994367">
    <property type="protein sequence ID" value="CAF1706748.1"/>
    <property type="molecule type" value="Genomic_DNA"/>
</dbReference>
<reference evidence="2" key="1">
    <citation type="submission" date="2021-01" db="EMBL/GenBank/DDBJ databases">
        <authorList>
            <consortium name="Genoscope - CEA"/>
            <person name="William W."/>
        </authorList>
    </citation>
    <scope>NUCLEOTIDE SEQUENCE</scope>
</reference>
<comment type="similarity">
    <text evidence="1">Belongs to the RRN3 family.</text>
</comment>
<dbReference type="GO" id="GO:0001181">
    <property type="term" value="F:RNA polymerase I general transcription initiation factor activity"/>
    <property type="evidence" value="ECO:0007669"/>
    <property type="project" value="InterPro"/>
</dbReference>
<accession>A0A816IJ34</accession>
<dbReference type="Proteomes" id="UP001295469">
    <property type="component" value="Chromosome C03"/>
</dbReference>
<dbReference type="InterPro" id="IPR035903">
    <property type="entry name" value="HesB-like_dom_sf"/>
</dbReference>
<dbReference type="PANTHER" id="PTHR12790">
    <property type="entry name" value="TRANSCRIPTION INITIATION FACTOR IA RRN3"/>
    <property type="match status" value="1"/>
</dbReference>
<evidence type="ECO:0000256" key="1">
    <source>
        <dbReference type="ARBA" id="ARBA00010098"/>
    </source>
</evidence>
<dbReference type="InterPro" id="IPR007991">
    <property type="entry name" value="RNA_pol_I_trans_ini_fac_RRN3"/>
</dbReference>
<gene>
    <name evidence="2" type="ORF">DARMORV10_C03P59690.1</name>
</gene>
<dbReference type="Gene3D" id="2.60.300.12">
    <property type="entry name" value="HesB-like domain"/>
    <property type="match status" value="1"/>
</dbReference>
<organism evidence="2">
    <name type="scientific">Brassica napus</name>
    <name type="common">Rape</name>
    <dbReference type="NCBI Taxonomy" id="3708"/>
    <lineage>
        <taxon>Eukaryota</taxon>
        <taxon>Viridiplantae</taxon>
        <taxon>Streptophyta</taxon>
        <taxon>Embryophyta</taxon>
        <taxon>Tracheophyta</taxon>
        <taxon>Spermatophyta</taxon>
        <taxon>Magnoliopsida</taxon>
        <taxon>eudicotyledons</taxon>
        <taxon>Gunneridae</taxon>
        <taxon>Pentapetalae</taxon>
        <taxon>rosids</taxon>
        <taxon>malvids</taxon>
        <taxon>Brassicales</taxon>
        <taxon>Brassicaceae</taxon>
        <taxon>Brassiceae</taxon>
        <taxon>Brassica</taxon>
    </lineage>
</organism>
<proteinExistence type="inferred from homology"/>
<protein>
    <submittedName>
        <fullName evidence="2">(rape) hypothetical protein</fullName>
    </submittedName>
</protein>
<dbReference type="AlphaFoldDB" id="A0A816IJ34"/>
<evidence type="ECO:0000313" key="2">
    <source>
        <dbReference type="EMBL" id="CAF1706748.1"/>
    </source>
</evidence>
<dbReference type="PANTHER" id="PTHR12790:SF0">
    <property type="entry name" value="RNA POLYMERASE I-SPECIFIC TRANSCRIPTION INITIATION FACTOR RRN3-RELATED"/>
    <property type="match status" value="1"/>
</dbReference>
<dbReference type="SUPFAM" id="SSF89360">
    <property type="entry name" value="HesB-like domain"/>
    <property type="match status" value="1"/>
</dbReference>
<sequence>MLHSVMVLMTTIFPLESDQSSIESCKLKLPRSISDLRSLKRLKSSSRHLRTTLWIYTKQKFRRLVDECVDYCRTCNGDINPKAHQIFYSGCQAIMYVLCFRKRSILVVPRFRSELIPLESILMHKLNPLKFVNISASMPDVPMKRMSNASVWDFVHLDFEKGAAKMMCKRGEMSNANFHMTQLQWNCSQIDGNRMSHEEAWYDSFSYIDSDSDDGSNSSVFEDANANASAMGQVIQYEEFYGSYLTIDGNKAETFSNKIMRLKCFITGNFIYWSMVRPTYDDEDDGDEDAEIIVNGDEESNEEEEDDVDHVMDKMSITPKHSFMNEMERDRLLEMPSVIKPSIISLLCLRIGVKQGSCSGMSYTMDFENRANAKPDDSTIEYQGFAIG</sequence>
<dbReference type="GO" id="GO:0006361">
    <property type="term" value="P:transcription initiation at RNA polymerase I promoter"/>
    <property type="evidence" value="ECO:0007669"/>
    <property type="project" value="InterPro"/>
</dbReference>
<name>A0A816IJ34_BRANA</name>
<dbReference type="Pfam" id="PF05327">
    <property type="entry name" value="RRN3"/>
    <property type="match status" value="1"/>
</dbReference>